<protein>
    <submittedName>
        <fullName evidence="1">Uncharacterized protein</fullName>
    </submittedName>
</protein>
<organism evidence="1 2">
    <name type="scientific">Portunus trituberculatus</name>
    <name type="common">Swimming crab</name>
    <name type="synonym">Neptunus trituberculatus</name>
    <dbReference type="NCBI Taxonomy" id="210409"/>
    <lineage>
        <taxon>Eukaryota</taxon>
        <taxon>Metazoa</taxon>
        <taxon>Ecdysozoa</taxon>
        <taxon>Arthropoda</taxon>
        <taxon>Crustacea</taxon>
        <taxon>Multicrustacea</taxon>
        <taxon>Malacostraca</taxon>
        <taxon>Eumalacostraca</taxon>
        <taxon>Eucarida</taxon>
        <taxon>Decapoda</taxon>
        <taxon>Pleocyemata</taxon>
        <taxon>Brachyura</taxon>
        <taxon>Eubrachyura</taxon>
        <taxon>Portunoidea</taxon>
        <taxon>Portunidae</taxon>
        <taxon>Portuninae</taxon>
        <taxon>Portunus</taxon>
    </lineage>
</organism>
<evidence type="ECO:0000313" key="1">
    <source>
        <dbReference type="EMBL" id="MPC50182.1"/>
    </source>
</evidence>
<reference evidence="1 2" key="1">
    <citation type="submission" date="2019-05" db="EMBL/GenBank/DDBJ databases">
        <title>Another draft genome of Portunus trituberculatus and its Hox gene families provides insights of decapod evolution.</title>
        <authorList>
            <person name="Jeong J.-H."/>
            <person name="Song I."/>
            <person name="Kim S."/>
            <person name="Choi T."/>
            <person name="Kim D."/>
            <person name="Ryu S."/>
            <person name="Kim W."/>
        </authorList>
    </citation>
    <scope>NUCLEOTIDE SEQUENCE [LARGE SCALE GENOMIC DNA]</scope>
    <source>
        <tissue evidence="1">Muscle</tissue>
    </source>
</reference>
<dbReference type="EMBL" id="VSRR010009329">
    <property type="protein sequence ID" value="MPC50182.1"/>
    <property type="molecule type" value="Genomic_DNA"/>
</dbReference>
<dbReference type="AlphaFoldDB" id="A0A5B7FUF0"/>
<gene>
    <name evidence="1" type="ORF">E2C01_044005</name>
</gene>
<proteinExistence type="predicted"/>
<accession>A0A5B7FUF0</accession>
<keyword evidence="2" id="KW-1185">Reference proteome</keyword>
<sequence>MVRLYCSLSLAIPVLLKLPFSLLRQRFDVLFSRLQSTYFLEQPKSVEVLCLASALHCLRCPSQSPVTSPLLGSLYRRSFE</sequence>
<dbReference type="Proteomes" id="UP000324222">
    <property type="component" value="Unassembled WGS sequence"/>
</dbReference>
<comment type="caution">
    <text evidence="1">The sequence shown here is derived from an EMBL/GenBank/DDBJ whole genome shotgun (WGS) entry which is preliminary data.</text>
</comment>
<evidence type="ECO:0000313" key="2">
    <source>
        <dbReference type="Proteomes" id="UP000324222"/>
    </source>
</evidence>
<name>A0A5B7FUF0_PORTR</name>